<dbReference type="AlphaFoldDB" id="A0A075JFK6"/>
<sequence length="159" mass="16899">MGSIVRESLGALTCLPGDELVETWQALTRVVADRALASGSALTSDADDGVTLDDQCATLAATRRDLERATEAARKVTRLAQTVVDLTAHAHHDTVRAQDHLEFERFARADESYPLGPGEFAPAHLAAVPGMQPGTVAAMSDDVAALRSRTRGRSSSCTR</sequence>
<keyword evidence="2" id="KW-1185">Reference proteome</keyword>
<dbReference type="EMBL" id="CP008889">
    <property type="protein sequence ID" value="AIF41026.1"/>
    <property type="molecule type" value="Genomic_DNA"/>
</dbReference>
<gene>
    <name evidence="1" type="ORF">HX89_08805</name>
</gene>
<dbReference type="RefSeq" id="WP_038568604.1">
    <property type="nucleotide sequence ID" value="NZ_CP008889.1"/>
</dbReference>
<dbReference type="GeneID" id="41841240"/>
<evidence type="ECO:0000313" key="1">
    <source>
        <dbReference type="EMBL" id="AIF41026.1"/>
    </source>
</evidence>
<dbReference type="Proteomes" id="UP000027986">
    <property type="component" value="Chromosome"/>
</dbReference>
<organism evidence="1 2">
    <name type="scientific">Dermacoccus nishinomiyaensis</name>
    <dbReference type="NCBI Taxonomy" id="1274"/>
    <lineage>
        <taxon>Bacteria</taxon>
        <taxon>Bacillati</taxon>
        <taxon>Actinomycetota</taxon>
        <taxon>Actinomycetes</taxon>
        <taxon>Micrococcales</taxon>
        <taxon>Dermacoccaceae</taxon>
        <taxon>Dermacoccus</taxon>
    </lineage>
</organism>
<proteinExistence type="predicted"/>
<evidence type="ECO:0000313" key="2">
    <source>
        <dbReference type="Proteomes" id="UP000027986"/>
    </source>
</evidence>
<reference evidence="1 2" key="1">
    <citation type="submission" date="2014-07" db="EMBL/GenBank/DDBJ databases">
        <title>Genome Sequencing of Dermacoccus nishinomiyaensis.</title>
        <authorList>
            <person name="Hong K.W."/>
            <person name="Chan K.G."/>
        </authorList>
    </citation>
    <scope>NUCLEOTIDE SEQUENCE [LARGE SCALE GENOMIC DNA]</scope>
    <source>
        <strain evidence="1 2">M25</strain>
    </source>
</reference>
<name>A0A075JFK6_9MICO</name>
<protein>
    <submittedName>
        <fullName evidence="1">Uncharacterized protein</fullName>
    </submittedName>
</protein>
<dbReference type="HOGENOM" id="CLU_1657968_0_0_11"/>
<accession>A0A075JFK6</accession>
<dbReference type="KEGG" id="dni:HX89_08805"/>